<name>A0A1G8TEK8_9EURY</name>
<feature type="compositionally biased region" description="Polar residues" evidence="1">
    <location>
        <begin position="292"/>
        <end position="304"/>
    </location>
</feature>
<dbReference type="PROSITE" id="PS51257">
    <property type="entry name" value="PROKAR_LIPOPROTEIN"/>
    <property type="match status" value="1"/>
</dbReference>
<reference evidence="3" key="1">
    <citation type="submission" date="2016-10" db="EMBL/GenBank/DDBJ databases">
        <authorList>
            <person name="Varghese N."/>
            <person name="Submissions S."/>
        </authorList>
    </citation>
    <scope>NUCLEOTIDE SEQUENCE [LARGE SCALE GENOMIC DNA]</scope>
    <source>
        <strain evidence="3">B4,CECT 8067,JCM 17497</strain>
    </source>
</reference>
<sequence>MSAHSRRGSDGPIPRRELLAAAGAVGLISLGGCVDDIRGRVEDEAVGRLVSTTTVSPSFFYAGGANRTGERQQVETKYTQEYVPIAASGELEGASRTVDLDGIYMDSKMMAQDYNSVRSNKRRSQIDVGDEDDEFDEDTIDQLYEYLDDEPTVSQRFVVVVPDASVTGREESLADVITPGILLDHLSAEASRLDSDGSVYAWGRAKAGTDDGNVYCWGGNSWEATEAGDDNDVVCRSTHLAIDTDGSGRGIAVERTGESVVVCTIPSDENEPSWRSVPDHRDRDSDADGSATLPSTWGEETSSGGTAMSSCLVGAVTVQPDGCPCPMPALFHARRIRHDNQLLYVGGWIIDDAALYVNSVTMLVADGPNDIVDIEHGDDYAAMRRAAESGFTRERGGFGSVCYDGEFDRESLAYLPPAFHEGDGPQQLASISKRSARTGRNPQTGKEIQETDDEHQHHQERMRFPLVDGDGDGENMRCLVGALDCPIVRVDAAEPCHNSCCCPSRDCECNWIPAQNELPPR</sequence>
<dbReference type="SUPFAM" id="SSF50985">
    <property type="entry name" value="RCC1/BLIP-II"/>
    <property type="match status" value="1"/>
</dbReference>
<evidence type="ECO:0000313" key="3">
    <source>
        <dbReference type="Proteomes" id="UP000198882"/>
    </source>
</evidence>
<keyword evidence="3" id="KW-1185">Reference proteome</keyword>
<organism evidence="2 3">
    <name type="scientific">Natronorubrum texcoconense</name>
    <dbReference type="NCBI Taxonomy" id="1095776"/>
    <lineage>
        <taxon>Archaea</taxon>
        <taxon>Methanobacteriati</taxon>
        <taxon>Methanobacteriota</taxon>
        <taxon>Stenosarchaea group</taxon>
        <taxon>Halobacteria</taxon>
        <taxon>Halobacteriales</taxon>
        <taxon>Natrialbaceae</taxon>
        <taxon>Natronorubrum</taxon>
    </lineage>
</organism>
<accession>A0A1G8TEK8</accession>
<proteinExistence type="predicted"/>
<evidence type="ECO:0000313" key="2">
    <source>
        <dbReference type="EMBL" id="SDJ39110.1"/>
    </source>
</evidence>
<feature type="region of interest" description="Disordered" evidence="1">
    <location>
        <begin position="265"/>
        <end position="304"/>
    </location>
</feature>
<feature type="region of interest" description="Disordered" evidence="1">
    <location>
        <begin position="433"/>
        <end position="459"/>
    </location>
</feature>
<evidence type="ECO:0000256" key="1">
    <source>
        <dbReference type="SAM" id="MobiDB-lite"/>
    </source>
</evidence>
<protein>
    <submittedName>
        <fullName evidence="2">Uncharacterized protein</fullName>
    </submittedName>
</protein>
<feature type="compositionally biased region" description="Basic and acidic residues" evidence="1">
    <location>
        <begin position="277"/>
        <end position="286"/>
    </location>
</feature>
<dbReference type="EMBL" id="FNFE01000001">
    <property type="protein sequence ID" value="SDJ39110.1"/>
    <property type="molecule type" value="Genomic_DNA"/>
</dbReference>
<dbReference type="Proteomes" id="UP000198882">
    <property type="component" value="Unassembled WGS sequence"/>
</dbReference>
<dbReference type="AlphaFoldDB" id="A0A1G8TEK8"/>
<gene>
    <name evidence="2" type="ORF">SAMN04515672_0409</name>
</gene>
<feature type="compositionally biased region" description="Polar residues" evidence="1">
    <location>
        <begin position="433"/>
        <end position="446"/>
    </location>
</feature>
<dbReference type="InterPro" id="IPR009091">
    <property type="entry name" value="RCC1/BLIP-II"/>
</dbReference>